<dbReference type="RefSeq" id="WP_119839952.1">
    <property type="nucleotide sequence ID" value="NZ_CP060436.1"/>
</dbReference>
<organism evidence="6 7">
    <name type="scientific">Pseudooceanicola algae</name>
    <dbReference type="NCBI Taxonomy" id="1537215"/>
    <lineage>
        <taxon>Bacteria</taxon>
        <taxon>Pseudomonadati</taxon>
        <taxon>Pseudomonadota</taxon>
        <taxon>Alphaproteobacteria</taxon>
        <taxon>Rhodobacterales</taxon>
        <taxon>Paracoccaceae</taxon>
        <taxon>Pseudooceanicola</taxon>
    </lineage>
</organism>
<keyword evidence="7" id="KW-1185">Reference proteome</keyword>
<accession>A0A418SDX9</accession>
<dbReference type="GO" id="GO:0008976">
    <property type="term" value="F:polyphosphate kinase activity"/>
    <property type="evidence" value="ECO:0007669"/>
    <property type="project" value="UniProtKB-UniRule"/>
</dbReference>
<evidence type="ECO:0000256" key="3">
    <source>
        <dbReference type="ARBA" id="ARBA00022777"/>
    </source>
</evidence>
<name>A0A418SDX9_9RHOB</name>
<keyword evidence="2 4" id="KW-0808">Transferase</keyword>
<dbReference type="GO" id="GO:0006793">
    <property type="term" value="P:phosphorus metabolic process"/>
    <property type="evidence" value="ECO:0007669"/>
    <property type="project" value="InterPro"/>
</dbReference>
<dbReference type="EC" id="2.7.4.-" evidence="4"/>
<evidence type="ECO:0000313" key="6">
    <source>
        <dbReference type="EMBL" id="QPM89530.1"/>
    </source>
</evidence>
<dbReference type="AlphaFoldDB" id="A0A418SDX9"/>
<feature type="domain" description="Polyphosphate kinase-2-related" evidence="5">
    <location>
        <begin position="45"/>
        <end position="270"/>
    </location>
</feature>
<dbReference type="Pfam" id="PF03976">
    <property type="entry name" value="PPK2"/>
    <property type="match status" value="1"/>
</dbReference>
<comment type="function">
    <text evidence="4">Uses inorganic polyphosphate (polyP) as a donor to convert GDP to GTP or ADP to ATP.</text>
</comment>
<comment type="subunit">
    <text evidence="4">Homotetramer.</text>
</comment>
<dbReference type="InterPro" id="IPR016898">
    <property type="entry name" value="Polyphosphate_phosphotransfera"/>
</dbReference>
<dbReference type="KEGG" id="palw:PSAL_007510"/>
<dbReference type="SMR" id="A0A418SDX9"/>
<reference evidence="6 7" key="1">
    <citation type="submission" date="2020-08" db="EMBL/GenBank/DDBJ databases">
        <title>Genome sequence of Rhodobacteraceae bacterium Lw-13e.</title>
        <authorList>
            <person name="Poehlein A."/>
            <person name="Wolter L."/>
            <person name="Daniel R."/>
            <person name="Brinkhoff T."/>
        </authorList>
    </citation>
    <scope>NUCLEOTIDE SEQUENCE [LARGE SCALE GENOMIC DNA]</scope>
    <source>
        <strain evidence="6 7">Lw-13e</strain>
    </source>
</reference>
<evidence type="ECO:0000256" key="1">
    <source>
        <dbReference type="ARBA" id="ARBA00009924"/>
    </source>
</evidence>
<evidence type="ECO:0000259" key="5">
    <source>
        <dbReference type="Pfam" id="PF03976"/>
    </source>
</evidence>
<evidence type="ECO:0000256" key="4">
    <source>
        <dbReference type="RuleBase" id="RU369062"/>
    </source>
</evidence>
<dbReference type="InterPro" id="IPR022488">
    <property type="entry name" value="PPK2-related"/>
</dbReference>
<dbReference type="OrthoDB" id="9775224at2"/>
<dbReference type="SUPFAM" id="SSF52540">
    <property type="entry name" value="P-loop containing nucleoside triphosphate hydrolases"/>
    <property type="match status" value="1"/>
</dbReference>
<comment type="similarity">
    <text evidence="1 4">Belongs to the polyphosphate kinase 2 (PPK2) family. Class I subfamily.</text>
</comment>
<keyword evidence="3 4" id="KW-0418">Kinase</keyword>
<dbReference type="PIRSF" id="PIRSF028756">
    <property type="entry name" value="PPK2_prd"/>
    <property type="match status" value="1"/>
</dbReference>
<protein>
    <recommendedName>
        <fullName evidence="4">ADP/GDP-polyphosphate phosphotransferase</fullName>
        <ecNumber evidence="4">2.7.4.-</ecNumber>
    </recommendedName>
    <alternativeName>
        <fullName evidence="4">Polyphosphate kinase PPK2</fullName>
    </alternativeName>
</protein>
<dbReference type="PANTHER" id="PTHR34383:SF1">
    <property type="entry name" value="ADP-POLYPHOSPHATE PHOSPHOTRANSFERASE"/>
    <property type="match status" value="1"/>
</dbReference>
<dbReference type="Proteomes" id="UP000283786">
    <property type="component" value="Chromosome"/>
</dbReference>
<sequence length="289" mass="33635">MQLPFDGAISAFFKEDAPDHVRKAIRRADRDEILNDSYPYSERMARKAYERELALLQIELVRMQAWAKSSGARIVCVFEGRDAAGKGGVIKRFREHLNPRGAQVVALSAPNEYERGQWYFQRYVDHLPSAGEITFYDRSWYNRAVVEHVFDFCTDEQRRQFFEQVPDFESLLVSEGIQLFKFWLNVGQAEQLNRFLAREQDPLKQWKLSNIDVEGLHKWDDYSKAISETLERTDTEHAPWTIVRSDDKRRARLAAIRHVLKSLDYDGKSHKALGEVDESICSGTDIWNA</sequence>
<evidence type="ECO:0000256" key="2">
    <source>
        <dbReference type="ARBA" id="ARBA00022679"/>
    </source>
</evidence>
<dbReference type="InterPro" id="IPR022486">
    <property type="entry name" value="PPK2_PA0141"/>
</dbReference>
<gene>
    <name evidence="6" type="ORF">PSAL_007510</name>
</gene>
<dbReference type="InterPro" id="IPR027417">
    <property type="entry name" value="P-loop_NTPase"/>
</dbReference>
<proteinExistence type="inferred from homology"/>
<dbReference type="PANTHER" id="PTHR34383">
    <property type="entry name" value="POLYPHOSPHATE:AMP PHOSPHOTRANSFERASE-RELATED"/>
    <property type="match status" value="1"/>
</dbReference>
<dbReference type="EMBL" id="CP060436">
    <property type="protein sequence ID" value="QPM89530.1"/>
    <property type="molecule type" value="Genomic_DNA"/>
</dbReference>
<evidence type="ECO:0000313" key="7">
    <source>
        <dbReference type="Proteomes" id="UP000283786"/>
    </source>
</evidence>
<dbReference type="Gene3D" id="3.40.50.300">
    <property type="entry name" value="P-loop containing nucleotide triphosphate hydrolases"/>
    <property type="match status" value="1"/>
</dbReference>
<dbReference type="NCBIfam" id="TIGR03707">
    <property type="entry name" value="PPK2_P_aer"/>
    <property type="match status" value="1"/>
</dbReference>